<evidence type="ECO:0000256" key="1">
    <source>
        <dbReference type="ARBA" id="ARBA00004651"/>
    </source>
</evidence>
<evidence type="ECO:0000256" key="5">
    <source>
        <dbReference type="ARBA" id="ARBA00022692"/>
    </source>
</evidence>
<feature type="transmembrane region" description="Helical" evidence="8">
    <location>
        <begin position="246"/>
        <end position="267"/>
    </location>
</feature>
<name>A0ABZ2UCC6_ASHYP</name>
<dbReference type="SUPFAM" id="SSF161098">
    <property type="entry name" value="MetI-like"/>
    <property type="match status" value="1"/>
</dbReference>
<evidence type="ECO:0000256" key="4">
    <source>
        <dbReference type="ARBA" id="ARBA00022475"/>
    </source>
</evidence>
<keyword evidence="7 8" id="KW-0472">Membrane</keyword>
<gene>
    <name evidence="10" type="primary">potB</name>
    <name evidence="10" type="ORF">AshY1_02810</name>
</gene>
<dbReference type="RefSeq" id="WP_341266816.1">
    <property type="nucleotide sequence ID" value="NZ_CP146843.1"/>
</dbReference>
<organism evidence="10 11">
    <name type="scientific">Ash yellows phytoplasma</name>
    <dbReference type="NCBI Taxonomy" id="35780"/>
    <lineage>
        <taxon>Bacteria</taxon>
        <taxon>Bacillati</taxon>
        <taxon>Mycoplasmatota</taxon>
        <taxon>Mollicutes</taxon>
        <taxon>Acholeplasmatales</taxon>
        <taxon>Acholeplasmataceae</taxon>
        <taxon>Candidatus Phytoplasma</taxon>
        <taxon>16SrVII (Ash yellows group)</taxon>
    </lineage>
</organism>
<dbReference type="PANTHER" id="PTHR42929:SF1">
    <property type="entry name" value="INNER MEMBRANE ABC TRANSPORTER PERMEASE PROTEIN YDCU-RELATED"/>
    <property type="match status" value="1"/>
</dbReference>
<protein>
    <submittedName>
        <fullName evidence="10">Spermidine/putrescine import ABC transporter permease component (PotB)</fullName>
    </submittedName>
</protein>
<dbReference type="CDD" id="cd06261">
    <property type="entry name" value="TM_PBP2"/>
    <property type="match status" value="1"/>
</dbReference>
<dbReference type="Gene3D" id="1.10.3720.10">
    <property type="entry name" value="MetI-like"/>
    <property type="match status" value="1"/>
</dbReference>
<evidence type="ECO:0000256" key="2">
    <source>
        <dbReference type="ARBA" id="ARBA00007069"/>
    </source>
</evidence>
<dbReference type="InterPro" id="IPR000515">
    <property type="entry name" value="MetI-like"/>
</dbReference>
<keyword evidence="6 8" id="KW-1133">Transmembrane helix</keyword>
<feature type="transmembrane region" description="Helical" evidence="8">
    <location>
        <begin position="148"/>
        <end position="173"/>
    </location>
</feature>
<keyword evidence="3 8" id="KW-0813">Transport</keyword>
<feature type="domain" description="ABC transmembrane type-1" evidence="9">
    <location>
        <begin position="72"/>
        <end position="265"/>
    </location>
</feature>
<evidence type="ECO:0000259" key="9">
    <source>
        <dbReference type="PROSITE" id="PS50928"/>
    </source>
</evidence>
<comment type="subcellular location">
    <subcellularLocation>
        <location evidence="1 8">Cell membrane</location>
        <topology evidence="1 8">Multi-pass membrane protein</topology>
    </subcellularLocation>
</comment>
<dbReference type="PANTHER" id="PTHR42929">
    <property type="entry name" value="INNER MEMBRANE ABC TRANSPORTER PERMEASE PROTEIN YDCU-RELATED-RELATED"/>
    <property type="match status" value="1"/>
</dbReference>
<keyword evidence="11" id="KW-1185">Reference proteome</keyword>
<dbReference type="Proteomes" id="UP001484199">
    <property type="component" value="Chromosome"/>
</dbReference>
<evidence type="ECO:0000313" key="11">
    <source>
        <dbReference type="Proteomes" id="UP001484199"/>
    </source>
</evidence>
<evidence type="ECO:0000256" key="7">
    <source>
        <dbReference type="ARBA" id="ARBA00023136"/>
    </source>
</evidence>
<evidence type="ECO:0000256" key="6">
    <source>
        <dbReference type="ARBA" id="ARBA00022989"/>
    </source>
</evidence>
<feature type="transmembrane region" description="Helical" evidence="8">
    <location>
        <begin position="67"/>
        <end position="95"/>
    </location>
</feature>
<dbReference type="Pfam" id="PF00528">
    <property type="entry name" value="BPD_transp_1"/>
    <property type="match status" value="1"/>
</dbReference>
<feature type="transmembrane region" description="Helical" evidence="8">
    <location>
        <begin position="16"/>
        <end position="38"/>
    </location>
</feature>
<keyword evidence="4" id="KW-1003">Cell membrane</keyword>
<comment type="similarity">
    <text evidence="2">Belongs to the binding-protein-dependent transport system permease family. CysTW subfamily.</text>
</comment>
<feature type="transmembrane region" description="Helical" evidence="8">
    <location>
        <begin position="194"/>
        <end position="215"/>
    </location>
</feature>
<dbReference type="InterPro" id="IPR035906">
    <property type="entry name" value="MetI-like_sf"/>
</dbReference>
<evidence type="ECO:0000256" key="8">
    <source>
        <dbReference type="RuleBase" id="RU363032"/>
    </source>
</evidence>
<dbReference type="PROSITE" id="PS50928">
    <property type="entry name" value="ABC_TM1"/>
    <property type="match status" value="1"/>
</dbReference>
<sequence length="283" mass="32513">MFSYSSNNKGNKFYKYLALPYFIIFILFVCIPILIIFLDSIQENTTNKFVNFSFTLKHYQKFYTTKVFLYVLLRSVVIAIISTCFLVVIAYPLSYIVAQYKSSKQSILILLINGTMWINMILKTQSLIQIFSLIENFFNIKLLETNLAMFIGFIYLFFPYMFLSIFISIAKIDPNLIDSAKDLGANDKQIFKKIIFPLSIPGLNTGIILTSLQILTNLVVPKYLGPTTVVFISELIENKTFLSGDIKSACAIAINLTFLMIFILTFYKKNQIEKIYNSNVSNK</sequence>
<evidence type="ECO:0000313" key="10">
    <source>
        <dbReference type="EMBL" id="WYY26412.1"/>
    </source>
</evidence>
<reference evidence="10" key="1">
    <citation type="submission" date="2024-03" db="EMBL/GenBank/DDBJ databases">
        <title>The Complete Genome of 'Candidatus Phytoplasma fraxini' AshY1 from the Ash Yellows Group.</title>
        <authorList>
            <person name="Boehm J.W."/>
            <person name="Huettel B."/>
            <person name="Schneider B."/>
            <person name="Kube M."/>
        </authorList>
    </citation>
    <scope>NUCLEOTIDE SEQUENCE [LARGE SCALE GENOMIC DNA]</scope>
    <source>
        <strain evidence="10">AshY1</strain>
    </source>
</reference>
<evidence type="ECO:0000256" key="3">
    <source>
        <dbReference type="ARBA" id="ARBA00022448"/>
    </source>
</evidence>
<accession>A0ABZ2UCC6</accession>
<feature type="transmembrane region" description="Helical" evidence="8">
    <location>
        <begin position="107"/>
        <end position="128"/>
    </location>
</feature>
<dbReference type="EMBL" id="CP146843">
    <property type="protein sequence ID" value="WYY26412.1"/>
    <property type="molecule type" value="Genomic_DNA"/>
</dbReference>
<keyword evidence="5 8" id="KW-0812">Transmembrane</keyword>
<proteinExistence type="inferred from homology"/>